<reference evidence="5" key="1">
    <citation type="submission" date="2015-11" db="EMBL/GenBank/DDBJ databases">
        <title>De novo transcriptome assembly of four potential Pierce s Disease insect vectors from Arizona vineyards.</title>
        <authorList>
            <person name="Tassone E.E."/>
        </authorList>
    </citation>
    <scope>NUCLEOTIDE SEQUENCE</scope>
</reference>
<dbReference type="InterPro" id="IPR003105">
    <property type="entry name" value="SRA_YDG"/>
</dbReference>
<dbReference type="InterPro" id="IPR036987">
    <property type="entry name" value="SRA-YDG_sf"/>
</dbReference>
<feature type="non-terminal residue" evidence="5">
    <location>
        <position position="527"/>
    </location>
</feature>
<dbReference type="SMART" id="SM00466">
    <property type="entry name" value="SRA"/>
    <property type="match status" value="1"/>
</dbReference>
<feature type="compositionally biased region" description="Basic and acidic residues" evidence="3">
    <location>
        <begin position="399"/>
        <end position="410"/>
    </location>
</feature>
<protein>
    <recommendedName>
        <fullName evidence="4">YDG domain-containing protein</fullName>
    </recommendedName>
</protein>
<name>A0A1B6M9E9_9HEMI</name>
<dbReference type="InterPro" id="IPR045134">
    <property type="entry name" value="UHRF1/2-like"/>
</dbReference>
<keyword evidence="1 2" id="KW-0539">Nucleus</keyword>
<accession>A0A1B6M9E9</accession>
<dbReference type="InterPro" id="IPR015947">
    <property type="entry name" value="PUA-like_sf"/>
</dbReference>
<evidence type="ECO:0000256" key="1">
    <source>
        <dbReference type="ARBA" id="ARBA00023242"/>
    </source>
</evidence>
<evidence type="ECO:0000259" key="4">
    <source>
        <dbReference type="PROSITE" id="PS51015"/>
    </source>
</evidence>
<dbReference type="Gene3D" id="2.30.280.10">
    <property type="entry name" value="SRA-YDG"/>
    <property type="match status" value="1"/>
</dbReference>
<sequence length="527" mass="58607">MADGEKTSYELMVQRNIEENRRVLRNLGFSLSSDVPKHKESKPRQPRKSYTPRPEVKQPEIQYRSGIRTRRSSVLNSTDCEELNDSSYGIDEEENTPPNKKRKLNREQPSFGEIEGVSVGDWWMTRLECSAAGVHRPTVAGIHGKVGEGCYSIALSGGYEDDIDYGDCFTYTGCGGRDLKGTKANPKNLRTAPQSKDQVLEGNNAALASNIELKKPVRVIRGFKLKGPYAPEEGYRYDGLYSVEKYWTAEGLSGFKVIKFVLKRLPDQAPAPWKFSKMISSPTKSQALQIPTEESDVPDASPPKPHNTPKSTEKEKNSNLSPRNTRSTQKNEASALTDGAFSSEEARVPVEISAISEESSSVNNAVPTQQKCDKSPKSHCTPSNESQKEKHFPSALLLRSKEEKPSKETQENNQNGSQYKVSLKSSRENKFDKDKKTRSPHNKACTPPKTCATAKQHGKISEPIENCQQNIANESKVYTFSKSPNKSPDLKETSHNNFCTLLTVLSPSSFNNVMPETTNTTMSTNVT</sequence>
<dbReference type="EMBL" id="GEBQ01007427">
    <property type="protein sequence ID" value="JAT32550.1"/>
    <property type="molecule type" value="Transcribed_RNA"/>
</dbReference>
<organism evidence="5">
    <name type="scientific">Graphocephala atropunctata</name>
    <dbReference type="NCBI Taxonomy" id="36148"/>
    <lineage>
        <taxon>Eukaryota</taxon>
        <taxon>Metazoa</taxon>
        <taxon>Ecdysozoa</taxon>
        <taxon>Arthropoda</taxon>
        <taxon>Hexapoda</taxon>
        <taxon>Insecta</taxon>
        <taxon>Pterygota</taxon>
        <taxon>Neoptera</taxon>
        <taxon>Paraneoptera</taxon>
        <taxon>Hemiptera</taxon>
        <taxon>Auchenorrhyncha</taxon>
        <taxon>Membracoidea</taxon>
        <taxon>Cicadellidae</taxon>
        <taxon>Cicadellinae</taxon>
        <taxon>Cicadellini</taxon>
        <taxon>Graphocephala</taxon>
    </lineage>
</organism>
<feature type="compositionally biased region" description="Polar residues" evidence="3">
    <location>
        <begin position="411"/>
        <end position="424"/>
    </location>
</feature>
<evidence type="ECO:0000313" key="5">
    <source>
        <dbReference type="EMBL" id="JAT32550.1"/>
    </source>
</evidence>
<dbReference type="PROSITE" id="PS51015">
    <property type="entry name" value="YDG"/>
    <property type="match status" value="1"/>
</dbReference>
<feature type="region of interest" description="Disordered" evidence="3">
    <location>
        <begin position="29"/>
        <end position="107"/>
    </location>
</feature>
<dbReference type="GO" id="GO:0016567">
    <property type="term" value="P:protein ubiquitination"/>
    <property type="evidence" value="ECO:0007669"/>
    <property type="project" value="TreeGrafter"/>
</dbReference>
<dbReference type="Pfam" id="PF02182">
    <property type="entry name" value="SAD_SRA"/>
    <property type="match status" value="1"/>
</dbReference>
<evidence type="ECO:0000256" key="2">
    <source>
        <dbReference type="PROSITE-ProRule" id="PRU00358"/>
    </source>
</evidence>
<gene>
    <name evidence="5" type="ORF">g.26681</name>
</gene>
<dbReference type="GO" id="GO:0044027">
    <property type="term" value="P:negative regulation of gene expression via chromosomal CpG island methylation"/>
    <property type="evidence" value="ECO:0007669"/>
    <property type="project" value="TreeGrafter"/>
</dbReference>
<feature type="compositionally biased region" description="Low complexity" evidence="3">
    <location>
        <begin position="349"/>
        <end position="367"/>
    </location>
</feature>
<dbReference type="SUPFAM" id="SSF88697">
    <property type="entry name" value="PUA domain-like"/>
    <property type="match status" value="1"/>
</dbReference>
<comment type="subcellular location">
    <subcellularLocation>
        <location evidence="2">Nucleus</location>
    </subcellularLocation>
</comment>
<dbReference type="AlphaFoldDB" id="A0A1B6M9E9"/>
<proteinExistence type="predicted"/>
<dbReference type="FunFam" id="2.30.280.10:FF:000005">
    <property type="entry name" value="E3 ubiquitin-protein ligase UHRF1"/>
    <property type="match status" value="1"/>
</dbReference>
<feature type="compositionally biased region" description="Acidic residues" evidence="3">
    <location>
        <begin position="79"/>
        <end position="95"/>
    </location>
</feature>
<dbReference type="PANTHER" id="PTHR14140">
    <property type="entry name" value="E3 UBIQUITIN-PROTEIN LIGASE UHRF-RELATED"/>
    <property type="match status" value="1"/>
</dbReference>
<dbReference type="PANTHER" id="PTHR14140:SF27">
    <property type="entry name" value="OS04G0289800 PROTEIN"/>
    <property type="match status" value="1"/>
</dbReference>
<feature type="compositionally biased region" description="Polar residues" evidence="3">
    <location>
        <begin position="318"/>
        <end position="334"/>
    </location>
</feature>
<feature type="compositionally biased region" description="Basic and acidic residues" evidence="3">
    <location>
        <begin position="425"/>
        <end position="437"/>
    </location>
</feature>
<dbReference type="GO" id="GO:0005634">
    <property type="term" value="C:nucleus"/>
    <property type="evidence" value="ECO:0007669"/>
    <property type="project" value="UniProtKB-SubCell"/>
</dbReference>
<evidence type="ECO:0000256" key="3">
    <source>
        <dbReference type="SAM" id="MobiDB-lite"/>
    </source>
</evidence>
<dbReference type="GO" id="GO:0061630">
    <property type="term" value="F:ubiquitin protein ligase activity"/>
    <property type="evidence" value="ECO:0007669"/>
    <property type="project" value="TreeGrafter"/>
</dbReference>
<feature type="region of interest" description="Disordered" evidence="3">
    <location>
        <begin position="273"/>
        <end position="451"/>
    </location>
</feature>
<feature type="compositionally biased region" description="Polar residues" evidence="3">
    <location>
        <begin position="278"/>
        <end position="289"/>
    </location>
</feature>
<feature type="domain" description="YDG" evidence="4">
    <location>
        <begin position="112"/>
        <end position="264"/>
    </location>
</feature>